<keyword evidence="3" id="KW-1185">Reference proteome</keyword>
<evidence type="ECO:0000313" key="3">
    <source>
        <dbReference type="Proteomes" id="UP000039324"/>
    </source>
</evidence>
<sequence>MLADVDALKRLHVERIDTVGALRDDADVFVHLRPVPARPADVAVDVLDRARAGDLCASWSHELHHLRRAGAVFAFLEMVSDTRVWMRRLFAVTNNGDLAVSNIDCQDPRCAPTGVVRLPVCRRPLIRGGANSNPTEDALAVRFIRPISLVRSLYTKKVVLSEASRFMPEVVGRAVCVKWGDEDSTRKDTVLVVTGSTDRDMERNQKELLETVRVHVDLFVERKRRRTQEMSRRRSQMSVPVSWDHPEHASLLGRLWRALKPDDHFPGSKSERWSEIGFQGKDPQTDFRGTGFLGLLCLVYWSETLGAVAQEMVHQHRHYPVCTAAINLVQMLDDLIGELPSASELGSEMLLVLCHQDAPEEEAFEQMFCALLMRFDRLFVGMQARYMDFPRVRDQFLVDVNAMLNRHPFCYATLHRWLADV</sequence>
<evidence type="ECO:0000259" key="1">
    <source>
        <dbReference type="PROSITE" id="PS51335"/>
    </source>
</evidence>
<dbReference type="InterPro" id="IPR006816">
    <property type="entry name" value="ELMO_dom"/>
</dbReference>
<dbReference type="Proteomes" id="UP000039324">
    <property type="component" value="Unassembled WGS sequence"/>
</dbReference>
<dbReference type="AlphaFoldDB" id="A0A0G4J3I4"/>
<evidence type="ECO:0000313" key="2">
    <source>
        <dbReference type="EMBL" id="CEP02095.1"/>
    </source>
</evidence>
<name>A0A0G4J3I4_PLABS</name>
<protein>
    <recommendedName>
        <fullName evidence="1">ELMO domain-containing protein</fullName>
    </recommendedName>
</protein>
<dbReference type="PROSITE" id="PS51335">
    <property type="entry name" value="ELMO"/>
    <property type="match status" value="1"/>
</dbReference>
<accession>A0A0G4J3I4</accession>
<dbReference type="InterPro" id="IPR050868">
    <property type="entry name" value="ELMO_domain-containing"/>
</dbReference>
<dbReference type="Pfam" id="PF04727">
    <property type="entry name" value="ELMO_CED12"/>
    <property type="match status" value="1"/>
</dbReference>
<dbReference type="PANTHER" id="PTHR12771">
    <property type="entry name" value="ENGULFMENT AND CELL MOTILITY"/>
    <property type="match status" value="1"/>
</dbReference>
<dbReference type="OrthoDB" id="67155at2759"/>
<gene>
    <name evidence="2" type="ORF">PBRA_002360</name>
</gene>
<organism evidence="2 3">
    <name type="scientific">Plasmodiophora brassicae</name>
    <name type="common">Clubroot disease agent</name>
    <dbReference type="NCBI Taxonomy" id="37360"/>
    <lineage>
        <taxon>Eukaryota</taxon>
        <taxon>Sar</taxon>
        <taxon>Rhizaria</taxon>
        <taxon>Endomyxa</taxon>
        <taxon>Phytomyxea</taxon>
        <taxon>Plasmodiophorida</taxon>
        <taxon>Plasmodiophoridae</taxon>
        <taxon>Plasmodiophora</taxon>
    </lineage>
</organism>
<proteinExistence type="predicted"/>
<dbReference type="EMBL" id="CDSF01000122">
    <property type="protein sequence ID" value="CEP02095.1"/>
    <property type="molecule type" value="Genomic_DNA"/>
</dbReference>
<feature type="domain" description="ELMO" evidence="1">
    <location>
        <begin position="247"/>
        <end position="404"/>
    </location>
</feature>
<reference evidence="2 3" key="1">
    <citation type="submission" date="2015-02" db="EMBL/GenBank/DDBJ databases">
        <authorList>
            <person name="Chooi Y.-H."/>
        </authorList>
    </citation>
    <scope>NUCLEOTIDE SEQUENCE [LARGE SCALE GENOMIC DNA]</scope>
    <source>
        <strain evidence="2">E3</strain>
    </source>
</reference>